<evidence type="ECO:0000256" key="1">
    <source>
        <dbReference type="ARBA" id="ARBA00004651"/>
    </source>
</evidence>
<evidence type="ECO:0000256" key="3">
    <source>
        <dbReference type="ARBA" id="ARBA00022475"/>
    </source>
</evidence>
<feature type="transmembrane region" description="Helical" evidence="7">
    <location>
        <begin position="380"/>
        <end position="402"/>
    </location>
</feature>
<dbReference type="InterPro" id="IPR050833">
    <property type="entry name" value="Poly_Biosynth_Transport"/>
</dbReference>
<feature type="transmembrane region" description="Helical" evidence="7">
    <location>
        <begin position="290"/>
        <end position="309"/>
    </location>
</feature>
<proteinExistence type="inferred from homology"/>
<dbReference type="PANTHER" id="PTHR30250:SF10">
    <property type="entry name" value="LIPOPOLYSACCHARIDE BIOSYNTHESIS PROTEIN WZXC"/>
    <property type="match status" value="1"/>
</dbReference>
<evidence type="ECO:0000256" key="7">
    <source>
        <dbReference type="SAM" id="Phobius"/>
    </source>
</evidence>
<evidence type="ECO:0000313" key="9">
    <source>
        <dbReference type="Proteomes" id="UP000646478"/>
    </source>
</evidence>
<keyword evidence="4 7" id="KW-0812">Transmembrane</keyword>
<dbReference type="Proteomes" id="UP000646478">
    <property type="component" value="Unassembled WGS sequence"/>
</dbReference>
<gene>
    <name evidence="8" type="primary">exoT</name>
    <name evidence="8" type="ORF">GCM10011491_39430</name>
</gene>
<keyword evidence="6 7" id="KW-0472">Membrane</keyword>
<feature type="transmembrane region" description="Helical" evidence="7">
    <location>
        <begin position="114"/>
        <end position="137"/>
    </location>
</feature>
<dbReference type="RefSeq" id="WP_188825898.1">
    <property type="nucleotide sequence ID" value="NZ_BMHH01000022.1"/>
</dbReference>
<sequence length="482" mass="50988">MDVSRTGGGIARNVGWSILSKVVVFSLKFVSVPILAHLLTPAEFGIVASGMVVISFLILIGGAGLASGLVQAEKEDAEAHDTVFWTNLAVASALGLLLYFNATFVARLLGAPEAAWLLQIFAFLFPVYLGADVASALLSRRMAFARDAFWSVTSETLGAIAAIATAIAGFGVWALILQQFVSAIVRLIGLMYASRYRPRLRFSLPKLRALFGYGSRIAGADFANFISFQSPLVVITRALGLSDAGAYSVANRLSDLPNQVVLSGLMGVLFPAFSTMANEPERRSYALMRSTQMTSVLLAPMLFGFWAVAEPTMKIVFGAQWTFAWPVLGLLAVAKGIMTPCGSFIPFLKATGHAGVLWWFALARASIIVVGTWIGAMLDGLTGVCLALCIANVFIMIGYAGVVFRVANIPARAAIHCVVLPLGSAIVMAALVRLLLGYLQPHIASDLILLLAGAAAGGAIYLALLVATQRSVLSSLLALRAG</sequence>
<dbReference type="GO" id="GO:0005886">
    <property type="term" value="C:plasma membrane"/>
    <property type="evidence" value="ECO:0007669"/>
    <property type="project" value="UniProtKB-SubCell"/>
</dbReference>
<evidence type="ECO:0000256" key="4">
    <source>
        <dbReference type="ARBA" id="ARBA00022692"/>
    </source>
</evidence>
<evidence type="ECO:0000256" key="6">
    <source>
        <dbReference type="ARBA" id="ARBA00023136"/>
    </source>
</evidence>
<keyword evidence="3" id="KW-1003">Cell membrane</keyword>
<accession>A0A916WKY5</accession>
<comment type="subcellular location">
    <subcellularLocation>
        <location evidence="1">Cell membrane</location>
        <topology evidence="1">Multi-pass membrane protein</topology>
    </subcellularLocation>
</comment>
<dbReference type="Pfam" id="PF13440">
    <property type="entry name" value="Polysacc_synt_3"/>
    <property type="match status" value="1"/>
</dbReference>
<comment type="caution">
    <text evidence="8">The sequence shown here is derived from an EMBL/GenBank/DDBJ whole genome shotgun (WGS) entry which is preliminary data.</text>
</comment>
<organism evidence="8 9">
    <name type="scientific">Brucella endophytica</name>
    <dbReference type="NCBI Taxonomy" id="1963359"/>
    <lineage>
        <taxon>Bacteria</taxon>
        <taxon>Pseudomonadati</taxon>
        <taxon>Pseudomonadota</taxon>
        <taxon>Alphaproteobacteria</taxon>
        <taxon>Hyphomicrobiales</taxon>
        <taxon>Brucellaceae</taxon>
        <taxon>Brucella/Ochrobactrum group</taxon>
        <taxon>Brucella</taxon>
    </lineage>
</organism>
<protein>
    <submittedName>
        <fullName evidence="8">Lipopolysaccharide biosynthesis protein</fullName>
    </submittedName>
</protein>
<keyword evidence="9" id="KW-1185">Reference proteome</keyword>
<feature type="transmembrane region" description="Helical" evidence="7">
    <location>
        <begin position="176"/>
        <end position="196"/>
    </location>
</feature>
<reference evidence="8" key="1">
    <citation type="journal article" date="2014" name="Int. J. Syst. Evol. Microbiol.">
        <title>Complete genome sequence of Corynebacterium casei LMG S-19264T (=DSM 44701T), isolated from a smear-ripened cheese.</title>
        <authorList>
            <consortium name="US DOE Joint Genome Institute (JGI-PGF)"/>
            <person name="Walter F."/>
            <person name="Albersmeier A."/>
            <person name="Kalinowski J."/>
            <person name="Ruckert C."/>
        </authorList>
    </citation>
    <scope>NUCLEOTIDE SEQUENCE</scope>
    <source>
        <strain evidence="8">CGMCC 1.15082</strain>
    </source>
</reference>
<evidence type="ECO:0000256" key="2">
    <source>
        <dbReference type="ARBA" id="ARBA00007430"/>
    </source>
</evidence>
<name>A0A916WKY5_9HYPH</name>
<dbReference type="PANTHER" id="PTHR30250">
    <property type="entry name" value="PST FAMILY PREDICTED COLANIC ACID TRANSPORTER"/>
    <property type="match status" value="1"/>
</dbReference>
<feature type="transmembrane region" description="Helical" evidence="7">
    <location>
        <begin position="355"/>
        <end position="374"/>
    </location>
</feature>
<feature type="transmembrane region" description="Helical" evidence="7">
    <location>
        <begin position="448"/>
        <end position="467"/>
    </location>
</feature>
<keyword evidence="5 7" id="KW-1133">Transmembrane helix</keyword>
<comment type="similarity">
    <text evidence="2">Belongs to the polysaccharide synthase family.</text>
</comment>
<feature type="transmembrane region" description="Helical" evidence="7">
    <location>
        <begin position="46"/>
        <end position="70"/>
    </location>
</feature>
<evidence type="ECO:0000313" key="8">
    <source>
        <dbReference type="EMBL" id="GGB07486.1"/>
    </source>
</evidence>
<evidence type="ECO:0000256" key="5">
    <source>
        <dbReference type="ARBA" id="ARBA00022989"/>
    </source>
</evidence>
<dbReference type="EMBL" id="BMHH01000022">
    <property type="protein sequence ID" value="GGB07486.1"/>
    <property type="molecule type" value="Genomic_DNA"/>
</dbReference>
<feature type="transmembrane region" description="Helical" evidence="7">
    <location>
        <begin position="82"/>
        <end position="102"/>
    </location>
</feature>
<reference evidence="8" key="2">
    <citation type="submission" date="2020-09" db="EMBL/GenBank/DDBJ databases">
        <authorList>
            <person name="Sun Q."/>
            <person name="Zhou Y."/>
        </authorList>
    </citation>
    <scope>NUCLEOTIDE SEQUENCE</scope>
    <source>
        <strain evidence="8">CGMCC 1.15082</strain>
    </source>
</reference>
<feature type="transmembrane region" description="Helical" evidence="7">
    <location>
        <begin position="414"/>
        <end position="436"/>
    </location>
</feature>
<dbReference type="AlphaFoldDB" id="A0A916WKY5"/>
<dbReference type="CDD" id="cd13127">
    <property type="entry name" value="MATE_tuaB_like"/>
    <property type="match status" value="1"/>
</dbReference>
<feature type="transmembrane region" description="Helical" evidence="7">
    <location>
        <begin position="22"/>
        <end position="40"/>
    </location>
</feature>
<feature type="transmembrane region" description="Helical" evidence="7">
    <location>
        <begin position="149"/>
        <end position="170"/>
    </location>
</feature>